<dbReference type="InterPro" id="IPR027417">
    <property type="entry name" value="P-loop_NTPase"/>
</dbReference>
<accession>A0A0M4JRY6</accession>
<sequence length="309" mass="36529">MEKLINFKDYSKKFKKKVIGPFNFSIEKNKITALLGSSGSGKTVILNSLLGIIKKFNGSIDIENFNRKTRKYFIINSKIGYYTQMDFSLYTVSAYDFLLDICIMMGINKKESFKRIEHWMKYFDIWEDKDKKINNYSWGMKNRINLILCFIKEPEIIIMDEPGANLDSYWRKKIKDLLIKYKKEGRTIIITVHNIDEINEVIDNYLIIDSGKLIFSGSKEELDLYNKYKVYLNEKFDIIEFKKFLDSKNIKSFKYDEEEISIVFATKDLKEINWIFIYFISKSIPILNLIKLPINMEAVHKALDSKIIT</sequence>
<dbReference type="PROSITE" id="PS50893">
    <property type="entry name" value="ABC_TRANSPORTER_2"/>
    <property type="match status" value="1"/>
</dbReference>
<dbReference type="PATRIC" id="fig|362837.3.peg.123"/>
<evidence type="ECO:0000259" key="4">
    <source>
        <dbReference type="PROSITE" id="PS50893"/>
    </source>
</evidence>
<dbReference type="InterPro" id="IPR051782">
    <property type="entry name" value="ABC_Transporter_VariousFunc"/>
</dbReference>
<protein>
    <submittedName>
        <fullName evidence="5">ABC transporter ATP-binding protein</fullName>
    </submittedName>
</protein>
<dbReference type="GO" id="GO:0005524">
    <property type="term" value="F:ATP binding"/>
    <property type="evidence" value="ECO:0007669"/>
    <property type="project" value="UniProtKB-KW"/>
</dbReference>
<dbReference type="STRING" id="362837.SCANT_v1c01230"/>
<dbReference type="SMART" id="SM00382">
    <property type="entry name" value="AAA"/>
    <property type="match status" value="1"/>
</dbReference>
<evidence type="ECO:0000256" key="3">
    <source>
        <dbReference type="ARBA" id="ARBA00022840"/>
    </source>
</evidence>
<feature type="domain" description="ABC transporter" evidence="4">
    <location>
        <begin position="2"/>
        <end position="235"/>
    </location>
</feature>
<dbReference type="PANTHER" id="PTHR42939">
    <property type="entry name" value="ABC TRANSPORTER ATP-BINDING PROTEIN ALBC-RELATED"/>
    <property type="match status" value="1"/>
</dbReference>
<dbReference type="KEGG" id="scj:SCANT_v1c01230"/>
<dbReference type="Pfam" id="PF00005">
    <property type="entry name" value="ABC_tran"/>
    <property type="match status" value="1"/>
</dbReference>
<evidence type="ECO:0000256" key="2">
    <source>
        <dbReference type="ARBA" id="ARBA00022741"/>
    </source>
</evidence>
<dbReference type="AlphaFoldDB" id="A0A0M4JRY6"/>
<evidence type="ECO:0000313" key="6">
    <source>
        <dbReference type="Proteomes" id="UP000063919"/>
    </source>
</evidence>
<dbReference type="EMBL" id="CP012622">
    <property type="protein sequence ID" value="ALD66033.1"/>
    <property type="molecule type" value="Genomic_DNA"/>
</dbReference>
<dbReference type="Gene3D" id="3.40.50.300">
    <property type="entry name" value="P-loop containing nucleotide triphosphate hydrolases"/>
    <property type="match status" value="1"/>
</dbReference>
<keyword evidence="2" id="KW-0547">Nucleotide-binding</keyword>
<keyword evidence="1" id="KW-0813">Transport</keyword>
<organism evidence="5 6">
    <name type="scientific">Spiroplasma cantharicola</name>
    <dbReference type="NCBI Taxonomy" id="362837"/>
    <lineage>
        <taxon>Bacteria</taxon>
        <taxon>Bacillati</taxon>
        <taxon>Mycoplasmatota</taxon>
        <taxon>Mollicutes</taxon>
        <taxon>Entomoplasmatales</taxon>
        <taxon>Spiroplasmataceae</taxon>
        <taxon>Spiroplasma</taxon>
    </lineage>
</organism>
<evidence type="ECO:0000256" key="1">
    <source>
        <dbReference type="ARBA" id="ARBA00022448"/>
    </source>
</evidence>
<dbReference type="InterPro" id="IPR003593">
    <property type="entry name" value="AAA+_ATPase"/>
</dbReference>
<dbReference type="PANTHER" id="PTHR42939:SF1">
    <property type="entry name" value="ABC TRANSPORTER ATP-BINDING PROTEIN ALBC-RELATED"/>
    <property type="match status" value="1"/>
</dbReference>
<keyword evidence="6" id="KW-1185">Reference proteome</keyword>
<evidence type="ECO:0000313" key="5">
    <source>
        <dbReference type="EMBL" id="ALD66033.1"/>
    </source>
</evidence>
<dbReference type="OrthoDB" id="9779029at2"/>
<dbReference type="GO" id="GO:0016887">
    <property type="term" value="F:ATP hydrolysis activity"/>
    <property type="evidence" value="ECO:0007669"/>
    <property type="project" value="InterPro"/>
</dbReference>
<dbReference type="SUPFAM" id="SSF52540">
    <property type="entry name" value="P-loop containing nucleoside triphosphate hydrolases"/>
    <property type="match status" value="1"/>
</dbReference>
<gene>
    <name evidence="5" type="ORF">SCANT_v1c01230</name>
</gene>
<dbReference type="RefSeq" id="WP_083434186.1">
    <property type="nucleotide sequence ID" value="NZ_CP012622.1"/>
</dbReference>
<keyword evidence="3 5" id="KW-0067">ATP-binding</keyword>
<dbReference type="Proteomes" id="UP000063919">
    <property type="component" value="Chromosome"/>
</dbReference>
<proteinExistence type="predicted"/>
<dbReference type="InterPro" id="IPR003439">
    <property type="entry name" value="ABC_transporter-like_ATP-bd"/>
</dbReference>
<reference evidence="5 6" key="1">
    <citation type="journal article" date="2015" name="Genome Announc.">
        <title>Complete Genome Sequence of Spiroplasma cantharicola CC-1T (DSM 21588), a Bacterium Isolated from Soldier Beetle (Cantharis carolinus).</title>
        <authorList>
            <person name="Lo W.S."/>
            <person name="Liu P.Y."/>
            <person name="Kuo C.H."/>
        </authorList>
    </citation>
    <scope>NUCLEOTIDE SEQUENCE [LARGE SCALE GENOMIC DNA]</scope>
    <source>
        <strain evidence="5 6">CC-1</strain>
    </source>
</reference>
<name>A0A0M4JRY6_9MOLU</name>